<organism evidence="1 2">
    <name type="scientific">Angiostrongylus cantonensis</name>
    <name type="common">Rat lungworm</name>
    <dbReference type="NCBI Taxonomy" id="6313"/>
    <lineage>
        <taxon>Eukaryota</taxon>
        <taxon>Metazoa</taxon>
        <taxon>Ecdysozoa</taxon>
        <taxon>Nematoda</taxon>
        <taxon>Chromadorea</taxon>
        <taxon>Rhabditida</taxon>
        <taxon>Rhabditina</taxon>
        <taxon>Rhabditomorpha</taxon>
        <taxon>Strongyloidea</taxon>
        <taxon>Metastrongylidae</taxon>
        <taxon>Angiostrongylus</taxon>
    </lineage>
</organism>
<evidence type="ECO:0000313" key="1">
    <source>
        <dbReference type="Proteomes" id="UP000035642"/>
    </source>
</evidence>
<sequence length="250" mass="29348">MPYRSCTSSSVLLEIGEELAVESSCVYANESERMTYFLMNCETNQEQPCGLRHPLFVSRQEMSVENLIDNIVTSFLRRTKELERARYRGSWDYESTILNDVVIMILLQTDVHHIDDQSICTIIIVCICEIELPMKDLPLNYFFVTLQFLMLHSPFNPDPEMYSKRLQHVYSYRDIINGLSFGGKCHVMRELPQKNLFNPSLWYPFEKFPVEKEVHSFNIRCEEVYFGECKTVDSLCEYFQLSVFLCDLTT</sequence>
<reference evidence="1" key="1">
    <citation type="submission" date="2012-09" db="EMBL/GenBank/DDBJ databases">
        <authorList>
            <person name="Martin A.A."/>
        </authorList>
    </citation>
    <scope>NUCLEOTIDE SEQUENCE</scope>
</reference>
<dbReference type="WBParaSite" id="ACAC_0001444701-mRNA-1">
    <property type="protein sequence ID" value="ACAC_0001444701-mRNA-1"/>
    <property type="gene ID" value="ACAC_0001444701"/>
</dbReference>
<accession>A0A0K0DRQ8</accession>
<proteinExistence type="predicted"/>
<name>A0A0K0DRQ8_ANGCA</name>
<dbReference type="Proteomes" id="UP000035642">
    <property type="component" value="Unassembled WGS sequence"/>
</dbReference>
<reference evidence="2" key="2">
    <citation type="submission" date="2017-02" db="UniProtKB">
        <authorList>
            <consortium name="WormBaseParasite"/>
        </authorList>
    </citation>
    <scope>IDENTIFICATION</scope>
</reference>
<keyword evidence="1" id="KW-1185">Reference proteome</keyword>
<dbReference type="AlphaFoldDB" id="A0A0K0DRQ8"/>
<protein>
    <submittedName>
        <fullName evidence="2">DUF1985 domain-containing protein</fullName>
    </submittedName>
</protein>
<evidence type="ECO:0000313" key="2">
    <source>
        <dbReference type="WBParaSite" id="ACAC_0001444701-mRNA-1"/>
    </source>
</evidence>